<name>A0ABU0ZJH0_9ACTN</name>
<dbReference type="SUPFAM" id="SSF46785">
    <property type="entry name" value="Winged helix' DNA-binding domain"/>
    <property type="match status" value="1"/>
</dbReference>
<evidence type="ECO:0000313" key="5">
    <source>
        <dbReference type="EMBL" id="MDQ7906097.1"/>
    </source>
</evidence>
<evidence type="ECO:0000256" key="4">
    <source>
        <dbReference type="ARBA" id="ARBA00023163"/>
    </source>
</evidence>
<keyword evidence="4" id="KW-0804">Transcription</keyword>
<keyword evidence="3" id="KW-0238">DNA-binding</keyword>
<sequence>MRGHRAHGALAAEVVAALGAAQAPLSPTEVQAALGSEQGEEKVRATLVRLWEMGVVARRPEEGRGHVYWPMRDAAADAASRMRSALAARRPRRAALRQFVAGLRVADVEVLRALLVRSGP</sequence>
<gene>
    <name evidence="5" type="ORF">RB614_16420</name>
</gene>
<dbReference type="Gene3D" id="1.10.10.10">
    <property type="entry name" value="Winged helix-like DNA-binding domain superfamily/Winged helix DNA-binding domain"/>
    <property type="match status" value="1"/>
</dbReference>
<dbReference type="Pfam" id="PF03965">
    <property type="entry name" value="Penicillinase_R"/>
    <property type="match status" value="1"/>
</dbReference>
<dbReference type="Proteomes" id="UP001230908">
    <property type="component" value="Unassembled WGS sequence"/>
</dbReference>
<dbReference type="InterPro" id="IPR036390">
    <property type="entry name" value="WH_DNA-bd_sf"/>
</dbReference>
<protein>
    <submittedName>
        <fullName evidence="5">BlaI/MecI/CopY family transcriptional regulator</fullName>
    </submittedName>
</protein>
<proteinExistence type="inferred from homology"/>
<accession>A0ABU0ZJH0</accession>
<evidence type="ECO:0000256" key="2">
    <source>
        <dbReference type="ARBA" id="ARBA00023015"/>
    </source>
</evidence>
<comment type="similarity">
    <text evidence="1">Belongs to the BlaI transcriptional regulatory family.</text>
</comment>
<dbReference type="EMBL" id="JAVHUY010000014">
    <property type="protein sequence ID" value="MDQ7906097.1"/>
    <property type="molecule type" value="Genomic_DNA"/>
</dbReference>
<reference evidence="5 6" key="1">
    <citation type="submission" date="2023-08" db="EMBL/GenBank/DDBJ databases">
        <title>Phytohabitans sansha sp. nov., isolated from marine sediment.</title>
        <authorList>
            <person name="Zhao Y."/>
            <person name="Yi K."/>
        </authorList>
    </citation>
    <scope>NUCLEOTIDE SEQUENCE [LARGE SCALE GENOMIC DNA]</scope>
    <source>
        <strain evidence="5 6">ZYX-F-186</strain>
    </source>
</reference>
<evidence type="ECO:0000256" key="1">
    <source>
        <dbReference type="ARBA" id="ARBA00011046"/>
    </source>
</evidence>
<keyword evidence="6" id="KW-1185">Reference proteome</keyword>
<keyword evidence="2" id="KW-0805">Transcription regulation</keyword>
<evidence type="ECO:0000313" key="6">
    <source>
        <dbReference type="Proteomes" id="UP001230908"/>
    </source>
</evidence>
<dbReference type="RefSeq" id="WP_308713369.1">
    <property type="nucleotide sequence ID" value="NZ_JAVHUY010000014.1"/>
</dbReference>
<dbReference type="InterPro" id="IPR036388">
    <property type="entry name" value="WH-like_DNA-bd_sf"/>
</dbReference>
<evidence type="ECO:0000256" key="3">
    <source>
        <dbReference type="ARBA" id="ARBA00023125"/>
    </source>
</evidence>
<comment type="caution">
    <text evidence="5">The sequence shown here is derived from an EMBL/GenBank/DDBJ whole genome shotgun (WGS) entry which is preliminary data.</text>
</comment>
<organism evidence="5 6">
    <name type="scientific">Phytohabitans maris</name>
    <dbReference type="NCBI Taxonomy" id="3071409"/>
    <lineage>
        <taxon>Bacteria</taxon>
        <taxon>Bacillati</taxon>
        <taxon>Actinomycetota</taxon>
        <taxon>Actinomycetes</taxon>
        <taxon>Micromonosporales</taxon>
        <taxon>Micromonosporaceae</taxon>
    </lineage>
</organism>
<dbReference type="InterPro" id="IPR005650">
    <property type="entry name" value="BlaI_family"/>
</dbReference>